<organism evidence="2 3">
    <name type="scientific">Hydrocarboniphaga daqingensis</name>
    <dbReference type="NCBI Taxonomy" id="490188"/>
    <lineage>
        <taxon>Bacteria</taxon>
        <taxon>Pseudomonadati</taxon>
        <taxon>Pseudomonadota</taxon>
        <taxon>Gammaproteobacteria</taxon>
        <taxon>Nevskiales</taxon>
        <taxon>Nevskiaceae</taxon>
        <taxon>Hydrocarboniphaga</taxon>
    </lineage>
</organism>
<feature type="domain" description="SprT-like" evidence="1">
    <location>
        <begin position="70"/>
        <end position="150"/>
    </location>
</feature>
<dbReference type="RefSeq" id="WP_139250292.1">
    <property type="nucleotide sequence ID" value="NZ_FQWZ01000007.1"/>
</dbReference>
<proteinExistence type="predicted"/>
<dbReference type="STRING" id="490188.SAMN04488068_2849"/>
<dbReference type="InterPro" id="IPR006640">
    <property type="entry name" value="SprT-like_domain"/>
</dbReference>
<dbReference type="AlphaFoldDB" id="A0A1M5R1I9"/>
<evidence type="ECO:0000313" key="2">
    <source>
        <dbReference type="EMBL" id="SHH20255.1"/>
    </source>
</evidence>
<dbReference type="GO" id="GO:0006950">
    <property type="term" value="P:response to stress"/>
    <property type="evidence" value="ECO:0007669"/>
    <property type="project" value="UniProtKB-ARBA"/>
</dbReference>
<reference evidence="2 3" key="1">
    <citation type="submission" date="2016-11" db="EMBL/GenBank/DDBJ databases">
        <authorList>
            <person name="Jaros S."/>
            <person name="Januszkiewicz K."/>
            <person name="Wedrychowicz H."/>
        </authorList>
    </citation>
    <scope>NUCLEOTIDE SEQUENCE [LARGE SCALE GENOMIC DNA]</scope>
    <source>
        <strain evidence="2 3">CGMCC 1.7049</strain>
    </source>
</reference>
<accession>A0A1M5R1I9</accession>
<dbReference type="Proteomes" id="UP000199758">
    <property type="component" value="Unassembled WGS sequence"/>
</dbReference>
<protein>
    <submittedName>
        <fullName evidence="2">SprT-like family protein</fullName>
    </submittedName>
</protein>
<evidence type="ECO:0000313" key="3">
    <source>
        <dbReference type="Proteomes" id="UP000199758"/>
    </source>
</evidence>
<gene>
    <name evidence="2" type="ORF">SAMN04488068_2849</name>
</gene>
<dbReference type="Pfam" id="PF10263">
    <property type="entry name" value="SprT-like"/>
    <property type="match status" value="1"/>
</dbReference>
<name>A0A1M5R1I9_9GAMM</name>
<keyword evidence="3" id="KW-1185">Reference proteome</keyword>
<evidence type="ECO:0000259" key="1">
    <source>
        <dbReference type="Pfam" id="PF10263"/>
    </source>
</evidence>
<sequence length="179" mass="20968">MKHLQRSDDPPAHSWNAVPLVRDRNGVEWEVGAAQRHPQRVRARLEQAVDHWIERARQMPIITRVKTPIPRPTVVYDLRGSVAGMAVSLREQPGPPQQWMHVHPELLMRYPIQMIQQTTPHEIAHLVVDWYLPRTREHHGAEWCAVMRYFGRPPLPYHEMEGQRRSIAVEPPPQRRLAL</sequence>
<dbReference type="EMBL" id="FQWZ01000007">
    <property type="protein sequence ID" value="SHH20255.1"/>
    <property type="molecule type" value="Genomic_DNA"/>
</dbReference>
<dbReference type="OrthoDB" id="267364at2"/>